<accession>A0AA47J3Z3</accession>
<sequence length="194" mass="22553">MRTNNEKAEDAISAALGELESFEINEEFKKVYLEISDVDLQLLFLKLHSNLIRLFRAMNSRLPTKTKTAHYWADESRALITCIVTSLEVYYSVKESKYEFTIDEYYLDIFSQCRQFLSPSGGSELPFNMERIELFYNSPIFRLSNTVNIETLTTSVYENLSMIGEGSYALVYKYKDPNYNKKIVVKKASMKSFL</sequence>
<dbReference type="RefSeq" id="WP_269105486.1">
    <property type="nucleotide sequence ID" value="NZ_CP114063.1"/>
</dbReference>
<dbReference type="Gene3D" id="3.30.200.20">
    <property type="entry name" value="Phosphorylase Kinase, domain 1"/>
    <property type="match status" value="1"/>
</dbReference>
<evidence type="ECO:0000313" key="2">
    <source>
        <dbReference type="EMBL" id="WAT25346.1"/>
    </source>
</evidence>
<dbReference type="SUPFAM" id="SSF56112">
    <property type="entry name" value="Protein kinase-like (PK-like)"/>
    <property type="match status" value="1"/>
</dbReference>
<dbReference type="InterPro" id="IPR017441">
    <property type="entry name" value="Protein_kinase_ATP_BS"/>
</dbReference>
<dbReference type="Proteomes" id="UP001164714">
    <property type="component" value="Chromosome"/>
</dbReference>
<dbReference type="PROSITE" id="PS00107">
    <property type="entry name" value="PROTEIN_KINASE_ATP"/>
    <property type="match status" value="1"/>
</dbReference>
<organism evidence="2 3">
    <name type="scientific">Aerococcus urinaeequi</name>
    <dbReference type="NCBI Taxonomy" id="51665"/>
    <lineage>
        <taxon>Bacteria</taxon>
        <taxon>Bacillati</taxon>
        <taxon>Bacillota</taxon>
        <taxon>Bacilli</taxon>
        <taxon>Lactobacillales</taxon>
        <taxon>Aerococcaceae</taxon>
        <taxon>Aerococcus</taxon>
    </lineage>
</organism>
<dbReference type="EMBL" id="CP114063">
    <property type="protein sequence ID" value="WAT25346.1"/>
    <property type="molecule type" value="Genomic_DNA"/>
</dbReference>
<name>A0AA47J3Z3_9LACT</name>
<evidence type="ECO:0000256" key="1">
    <source>
        <dbReference type="PROSITE-ProRule" id="PRU10141"/>
    </source>
</evidence>
<dbReference type="InterPro" id="IPR011009">
    <property type="entry name" value="Kinase-like_dom_sf"/>
</dbReference>
<protein>
    <recommendedName>
        <fullName evidence="4">Protein kinase domain-containing protein</fullName>
    </recommendedName>
</protein>
<evidence type="ECO:0000313" key="3">
    <source>
        <dbReference type="Proteomes" id="UP001164714"/>
    </source>
</evidence>
<evidence type="ECO:0008006" key="4">
    <source>
        <dbReference type="Google" id="ProtNLM"/>
    </source>
</evidence>
<feature type="binding site" evidence="1">
    <location>
        <position position="187"/>
    </location>
    <ligand>
        <name>ATP</name>
        <dbReference type="ChEBI" id="CHEBI:30616"/>
    </ligand>
</feature>
<keyword evidence="1" id="KW-0547">Nucleotide-binding</keyword>
<keyword evidence="1" id="KW-0067">ATP-binding</keyword>
<dbReference type="AlphaFoldDB" id="A0AA47J3Z3"/>
<dbReference type="GO" id="GO:0005524">
    <property type="term" value="F:ATP binding"/>
    <property type="evidence" value="ECO:0007669"/>
    <property type="project" value="UniProtKB-UniRule"/>
</dbReference>
<proteinExistence type="predicted"/>
<gene>
    <name evidence="2" type="ORF">OZ415_04590</name>
</gene>
<reference evidence="2" key="1">
    <citation type="submission" date="2022-12" db="EMBL/GenBank/DDBJ databases">
        <title>Whole genome sequence analysis of a duck derived balloon bacteium Aerococcus urinaeequi henan2020.</title>
        <authorList>
            <person name="Zhang H."/>
            <person name="Qiao H.X."/>
            <person name="Bian C.Z."/>
            <person name="Shu J.C."/>
        </authorList>
    </citation>
    <scope>NUCLEOTIDE SEQUENCE</scope>
    <source>
        <strain evidence="2">2020-HN-1</strain>
    </source>
</reference>